<feature type="transmembrane region" description="Helical" evidence="7">
    <location>
        <begin position="201"/>
        <end position="234"/>
    </location>
</feature>
<name>A0ABV7HW96_9GAMM</name>
<protein>
    <submittedName>
        <fullName evidence="9">Type II secretion system F family protein</fullName>
    </submittedName>
</protein>
<dbReference type="InterPro" id="IPR003004">
    <property type="entry name" value="GspF/PilC"/>
</dbReference>
<feature type="domain" description="Type II secretion system protein GspF" evidence="8">
    <location>
        <begin position="269"/>
        <end position="390"/>
    </location>
</feature>
<dbReference type="InterPro" id="IPR042094">
    <property type="entry name" value="T2SS_GspF_sf"/>
</dbReference>
<comment type="caution">
    <text evidence="9">The sequence shown here is derived from an EMBL/GenBank/DDBJ whole genome shotgun (WGS) entry which is preliminary data.</text>
</comment>
<keyword evidence="4 7" id="KW-0812">Transmembrane</keyword>
<gene>
    <name evidence="9" type="ORF">ACFOEB_16465</name>
</gene>
<sequence>MPTFSYKAARRDGSLVEGSLEAASQDLVARELRTQGLIVLSVADGQTASRGSGRRGSFNRNRVLSFTSELAVLLRAGLPIDRALKVLIGMSANHAEKAIMEDILASVKGGKGFSHALKSYPELFDDFYINMVRSGEAGGSLSSILGRLADQLDKAKQVRSGVVSALIYPAILAIVAVISVLVMLGFVVPQFETLFADMGDALPILTVIVIAGGEFVKANGVWLMLIVGTMIYVGRRWVKTSKGKLWLDRRMLRVPMLGSVVFKYETSRFARTMGTLLGSGVSVLQSLNIAVSTVSNEVVRGELETLAPEVKRGGHMSQALVDSGRFSPLLIQMVKVGEESGQLDEMLLELARVYDDEVSAGVKRSLTLLEPLLILGMGGVIGVIIVAILMGILSVNDLAV</sequence>
<evidence type="ECO:0000256" key="6">
    <source>
        <dbReference type="ARBA" id="ARBA00023136"/>
    </source>
</evidence>
<evidence type="ECO:0000256" key="3">
    <source>
        <dbReference type="ARBA" id="ARBA00022475"/>
    </source>
</evidence>
<dbReference type="EMBL" id="JBHRTL010000031">
    <property type="protein sequence ID" value="MFC3156805.1"/>
    <property type="molecule type" value="Genomic_DNA"/>
</dbReference>
<evidence type="ECO:0000313" key="10">
    <source>
        <dbReference type="Proteomes" id="UP001595548"/>
    </source>
</evidence>
<dbReference type="Proteomes" id="UP001595548">
    <property type="component" value="Unassembled WGS sequence"/>
</dbReference>
<evidence type="ECO:0000259" key="8">
    <source>
        <dbReference type="Pfam" id="PF00482"/>
    </source>
</evidence>
<dbReference type="PANTHER" id="PTHR30012">
    <property type="entry name" value="GENERAL SECRETION PATHWAY PROTEIN"/>
    <property type="match status" value="1"/>
</dbReference>
<dbReference type="RefSeq" id="WP_382418209.1">
    <property type="nucleotide sequence ID" value="NZ_AP031500.1"/>
</dbReference>
<evidence type="ECO:0000256" key="2">
    <source>
        <dbReference type="ARBA" id="ARBA00005745"/>
    </source>
</evidence>
<accession>A0ABV7HW96</accession>
<dbReference type="Pfam" id="PF00482">
    <property type="entry name" value="T2SSF"/>
    <property type="match status" value="2"/>
</dbReference>
<keyword evidence="5 7" id="KW-1133">Transmembrane helix</keyword>
<evidence type="ECO:0000256" key="4">
    <source>
        <dbReference type="ARBA" id="ARBA00022692"/>
    </source>
</evidence>
<keyword evidence="10" id="KW-1185">Reference proteome</keyword>
<keyword evidence="3" id="KW-1003">Cell membrane</keyword>
<comment type="similarity">
    <text evidence="2">Belongs to the GSP F family.</text>
</comment>
<proteinExistence type="inferred from homology"/>
<feature type="transmembrane region" description="Helical" evidence="7">
    <location>
        <begin position="166"/>
        <end position="189"/>
    </location>
</feature>
<dbReference type="PANTHER" id="PTHR30012:SF0">
    <property type="entry name" value="TYPE II SECRETION SYSTEM PROTEIN F-RELATED"/>
    <property type="match status" value="1"/>
</dbReference>
<evidence type="ECO:0000256" key="5">
    <source>
        <dbReference type="ARBA" id="ARBA00022989"/>
    </source>
</evidence>
<dbReference type="Gene3D" id="1.20.81.30">
    <property type="entry name" value="Type II secretion system (T2SS), domain F"/>
    <property type="match status" value="2"/>
</dbReference>
<reference evidence="10" key="1">
    <citation type="journal article" date="2019" name="Int. J. Syst. Evol. Microbiol.">
        <title>The Global Catalogue of Microorganisms (GCM) 10K type strain sequencing project: providing services to taxonomists for standard genome sequencing and annotation.</title>
        <authorList>
            <consortium name="The Broad Institute Genomics Platform"/>
            <consortium name="The Broad Institute Genome Sequencing Center for Infectious Disease"/>
            <person name="Wu L."/>
            <person name="Ma J."/>
        </authorList>
    </citation>
    <scope>NUCLEOTIDE SEQUENCE [LARGE SCALE GENOMIC DNA]</scope>
    <source>
        <strain evidence="10">KCTC 52141</strain>
    </source>
</reference>
<organism evidence="9 10">
    <name type="scientific">Gilvimarinus japonicus</name>
    <dbReference type="NCBI Taxonomy" id="1796469"/>
    <lineage>
        <taxon>Bacteria</taxon>
        <taxon>Pseudomonadati</taxon>
        <taxon>Pseudomonadota</taxon>
        <taxon>Gammaproteobacteria</taxon>
        <taxon>Cellvibrionales</taxon>
        <taxon>Cellvibrionaceae</taxon>
        <taxon>Gilvimarinus</taxon>
    </lineage>
</organism>
<dbReference type="InterPro" id="IPR018076">
    <property type="entry name" value="T2SS_GspF_dom"/>
</dbReference>
<comment type="subcellular location">
    <subcellularLocation>
        <location evidence="1">Cell membrane</location>
        <topology evidence="1">Multi-pass membrane protein</topology>
    </subcellularLocation>
</comment>
<keyword evidence="6 7" id="KW-0472">Membrane</keyword>
<evidence type="ECO:0000313" key="9">
    <source>
        <dbReference type="EMBL" id="MFC3156805.1"/>
    </source>
</evidence>
<evidence type="ECO:0000256" key="7">
    <source>
        <dbReference type="SAM" id="Phobius"/>
    </source>
</evidence>
<feature type="domain" description="Type II secretion system protein GspF" evidence="8">
    <location>
        <begin position="66"/>
        <end position="189"/>
    </location>
</feature>
<feature type="transmembrane region" description="Helical" evidence="7">
    <location>
        <begin position="372"/>
        <end position="395"/>
    </location>
</feature>
<dbReference type="PRINTS" id="PR00812">
    <property type="entry name" value="BCTERIALGSPF"/>
</dbReference>
<evidence type="ECO:0000256" key="1">
    <source>
        <dbReference type="ARBA" id="ARBA00004651"/>
    </source>
</evidence>